<dbReference type="Pfam" id="PF04586">
    <property type="entry name" value="Peptidase_S78"/>
    <property type="match status" value="1"/>
</dbReference>
<evidence type="ECO:0000313" key="6">
    <source>
        <dbReference type="Proteomes" id="UP000435243"/>
    </source>
</evidence>
<protein>
    <submittedName>
        <fullName evidence="5">HK97 family phage prohead protease</fullName>
    </submittedName>
</protein>
<evidence type="ECO:0000256" key="3">
    <source>
        <dbReference type="ARBA" id="ARBA00022801"/>
    </source>
</evidence>
<keyword evidence="2 5" id="KW-0645">Protease</keyword>
<evidence type="ECO:0000256" key="1">
    <source>
        <dbReference type="ARBA" id="ARBA00022612"/>
    </source>
</evidence>
<proteinExistence type="predicted"/>
<evidence type="ECO:0000259" key="4">
    <source>
        <dbReference type="Pfam" id="PF04586"/>
    </source>
</evidence>
<comment type="caution">
    <text evidence="5">The sequence shown here is derived from an EMBL/GenBank/DDBJ whole genome shotgun (WGS) entry which is preliminary data.</text>
</comment>
<dbReference type="GO" id="GO:0008233">
    <property type="term" value="F:peptidase activity"/>
    <property type="evidence" value="ECO:0007669"/>
    <property type="project" value="UniProtKB-KW"/>
</dbReference>
<organism evidence="5 6">
    <name type="scientific">Alteraurantiacibacter aestuarii</name>
    <dbReference type="NCBI Taxonomy" id="650004"/>
    <lineage>
        <taxon>Bacteria</taxon>
        <taxon>Pseudomonadati</taxon>
        <taxon>Pseudomonadota</taxon>
        <taxon>Alphaproteobacteria</taxon>
        <taxon>Sphingomonadales</taxon>
        <taxon>Erythrobacteraceae</taxon>
        <taxon>Alteraurantiacibacter</taxon>
    </lineage>
</organism>
<reference evidence="5 6" key="1">
    <citation type="submission" date="2019-12" db="EMBL/GenBank/DDBJ databases">
        <title>Genomic-based taxomic classification of the family Erythrobacteraceae.</title>
        <authorList>
            <person name="Xu L."/>
        </authorList>
    </citation>
    <scope>NUCLEOTIDE SEQUENCE [LARGE SCALE GENOMIC DNA]</scope>
    <source>
        <strain evidence="5 6">JCM 16339</strain>
    </source>
</reference>
<keyword evidence="3" id="KW-0378">Hydrolase</keyword>
<dbReference type="OrthoDB" id="9804926at2"/>
<dbReference type="AlphaFoldDB" id="A0A844ZJF0"/>
<dbReference type="GO" id="GO:0006508">
    <property type="term" value="P:proteolysis"/>
    <property type="evidence" value="ECO:0007669"/>
    <property type="project" value="UniProtKB-KW"/>
</dbReference>
<dbReference type="Proteomes" id="UP000435243">
    <property type="component" value="Unassembled WGS sequence"/>
</dbReference>
<dbReference type="InterPro" id="IPR054613">
    <property type="entry name" value="Peptidase_S78_dom"/>
</dbReference>
<name>A0A844ZJF0_9SPHN</name>
<keyword evidence="6" id="KW-1185">Reference proteome</keyword>
<dbReference type="EMBL" id="WTYY01000001">
    <property type="protein sequence ID" value="MXO87140.1"/>
    <property type="molecule type" value="Genomic_DNA"/>
</dbReference>
<feature type="domain" description="Prohead serine protease" evidence="4">
    <location>
        <begin position="29"/>
        <end position="159"/>
    </location>
</feature>
<keyword evidence="1" id="KW-1188">Viral release from host cell</keyword>
<evidence type="ECO:0000256" key="2">
    <source>
        <dbReference type="ARBA" id="ARBA00022670"/>
    </source>
</evidence>
<sequence length="161" mass="17605">MGRTRRDGAAADWHCLPPGRNGPVAVSLSIAGYAALFDIPDGARDVIVRGAFSRSLAQRREPIPLYWQHRPEQRIGTVSLIEEDDRGLRVIATIDNPGSRAVAALLARETNGLSFGYRARGYRPMPDTGSGAGRVLEDIDLFEISLVTHPLQHGARVHMVQ</sequence>
<dbReference type="InterPro" id="IPR006433">
    <property type="entry name" value="Prohead_protease"/>
</dbReference>
<evidence type="ECO:0000313" key="5">
    <source>
        <dbReference type="EMBL" id="MXO87140.1"/>
    </source>
</evidence>
<gene>
    <name evidence="5" type="ORF">GRI32_00115</name>
</gene>
<dbReference type="SUPFAM" id="SSF50789">
    <property type="entry name" value="Herpes virus serine proteinase, assemblin"/>
    <property type="match status" value="1"/>
</dbReference>
<dbReference type="NCBIfam" id="TIGR01543">
    <property type="entry name" value="proheadase_HK97"/>
    <property type="match status" value="1"/>
</dbReference>
<accession>A0A844ZJF0</accession>